<organism evidence="2 3">
    <name type="scientific">Plakobranchus ocellatus</name>
    <dbReference type="NCBI Taxonomy" id="259542"/>
    <lineage>
        <taxon>Eukaryota</taxon>
        <taxon>Metazoa</taxon>
        <taxon>Spiralia</taxon>
        <taxon>Lophotrochozoa</taxon>
        <taxon>Mollusca</taxon>
        <taxon>Gastropoda</taxon>
        <taxon>Heterobranchia</taxon>
        <taxon>Euthyneura</taxon>
        <taxon>Panpulmonata</taxon>
        <taxon>Sacoglossa</taxon>
        <taxon>Placobranchoidea</taxon>
        <taxon>Plakobranchidae</taxon>
        <taxon>Plakobranchus</taxon>
    </lineage>
</organism>
<name>A0AAV4C0N2_9GAST</name>
<proteinExistence type="predicted"/>
<evidence type="ECO:0000313" key="3">
    <source>
        <dbReference type="Proteomes" id="UP000735302"/>
    </source>
</evidence>
<gene>
    <name evidence="2" type="ORF">PoB_005272000</name>
</gene>
<dbReference type="AlphaFoldDB" id="A0AAV4C0N2"/>
<keyword evidence="3" id="KW-1185">Reference proteome</keyword>
<sequence length="121" mass="13360">MGAKGWGKNVGRGGGRGVEEQRSVRRREGRNDGGGEGNNVRGDVKGEIAGLRRVTEGDRGRQRMSVQMHSSSCILHSFAIDIPVWNQKLKVCPSLAFLSKYPATYLDNSNSWKVVNSLRPY</sequence>
<comment type="caution">
    <text evidence="2">The sequence shown here is derived from an EMBL/GenBank/DDBJ whole genome shotgun (WGS) entry which is preliminary data.</text>
</comment>
<evidence type="ECO:0000256" key="1">
    <source>
        <dbReference type="SAM" id="MobiDB-lite"/>
    </source>
</evidence>
<feature type="compositionally biased region" description="Gly residues" evidence="1">
    <location>
        <begin position="1"/>
        <end position="16"/>
    </location>
</feature>
<dbReference type="Proteomes" id="UP000735302">
    <property type="component" value="Unassembled WGS sequence"/>
</dbReference>
<feature type="region of interest" description="Disordered" evidence="1">
    <location>
        <begin position="1"/>
        <end position="46"/>
    </location>
</feature>
<accession>A0AAV4C0N2</accession>
<dbReference type="EMBL" id="BLXT01005798">
    <property type="protein sequence ID" value="GFO26215.1"/>
    <property type="molecule type" value="Genomic_DNA"/>
</dbReference>
<evidence type="ECO:0000313" key="2">
    <source>
        <dbReference type="EMBL" id="GFO26215.1"/>
    </source>
</evidence>
<reference evidence="2 3" key="1">
    <citation type="journal article" date="2021" name="Elife">
        <title>Chloroplast acquisition without the gene transfer in kleptoplastic sea slugs, Plakobranchus ocellatus.</title>
        <authorList>
            <person name="Maeda T."/>
            <person name="Takahashi S."/>
            <person name="Yoshida T."/>
            <person name="Shimamura S."/>
            <person name="Takaki Y."/>
            <person name="Nagai Y."/>
            <person name="Toyoda A."/>
            <person name="Suzuki Y."/>
            <person name="Arimoto A."/>
            <person name="Ishii H."/>
            <person name="Satoh N."/>
            <person name="Nishiyama T."/>
            <person name="Hasebe M."/>
            <person name="Maruyama T."/>
            <person name="Minagawa J."/>
            <person name="Obokata J."/>
            <person name="Shigenobu S."/>
        </authorList>
    </citation>
    <scope>NUCLEOTIDE SEQUENCE [LARGE SCALE GENOMIC DNA]</scope>
</reference>
<protein>
    <submittedName>
        <fullName evidence="2">Uncharacterized protein</fullName>
    </submittedName>
</protein>